<feature type="compositionally biased region" description="Acidic residues" evidence="1">
    <location>
        <begin position="821"/>
        <end position="837"/>
    </location>
</feature>
<feature type="region of interest" description="Disordered" evidence="1">
    <location>
        <begin position="1"/>
        <end position="20"/>
    </location>
</feature>
<keyword evidence="3" id="KW-1185">Reference proteome</keyword>
<evidence type="ECO:0000256" key="1">
    <source>
        <dbReference type="SAM" id="MobiDB-lite"/>
    </source>
</evidence>
<organism evidence="2 3">
    <name type="scientific">Pinctada imbricata</name>
    <name type="common">Atlantic pearl-oyster</name>
    <name type="synonym">Pinctada martensii</name>
    <dbReference type="NCBI Taxonomy" id="66713"/>
    <lineage>
        <taxon>Eukaryota</taxon>
        <taxon>Metazoa</taxon>
        <taxon>Spiralia</taxon>
        <taxon>Lophotrochozoa</taxon>
        <taxon>Mollusca</taxon>
        <taxon>Bivalvia</taxon>
        <taxon>Autobranchia</taxon>
        <taxon>Pteriomorphia</taxon>
        <taxon>Pterioida</taxon>
        <taxon>Pterioidea</taxon>
        <taxon>Pteriidae</taxon>
        <taxon>Pinctada</taxon>
    </lineage>
</organism>
<evidence type="ECO:0000313" key="2">
    <source>
        <dbReference type="EMBL" id="KAK3104991.1"/>
    </source>
</evidence>
<evidence type="ECO:0008006" key="4">
    <source>
        <dbReference type="Google" id="ProtNLM"/>
    </source>
</evidence>
<sequence>MWRYLEGVKQPPGPGSKKRNAVYDREYEKTKRQRTFRTEWASSGRTWLVNTDEAGMYCLACKSHPTASAIDINKKGNMVSGTKSYKLDTIVKHERSKQHIAALDIWNRKPKEESDARKIIMNLNKDIYQKLVRMFRNCHALISNCRPLSDFVWLCQLDAMKGLQMGETYRNVMSAKNFVTAIAHVEFRNIAKIVDEAKFLCVIGDGSTDTSIREQEMWFVRLCIKGDIKVYFIGVESAERADAEHIVSGLKNIILENLMMDSAEFIRKLVSLGCDGASVMVGCKAGVSALLKQEQPCVVTVHCMAHRLELCLKDAAKKVSVYDKIINTLLMGIYYFYYNSNLNRSMLLRTFNAIKTGDDKLLIPVKSGGTRWIGHQLRAITAVVTSYKFIVAHLEQLTETRDRVSSDSKCKAKAFLKLLKAKNIVSFLLFLLDVLAPLRRMSLILQDRHSLLCRQHEEIAATKEVLLKYKDSCFKIFPDLNKVCIIIPSDGPQSKKLKDDEFQGVKLLNTPVGGGVAKQEFLERIQNALDSRFSEFLNNGARDILLLTRIADIKSWPLENEKLRDFGDEDLHQLMDHFRPVLKEAGVDLEEAELEWSFLKMQVSNKRRQSPKDFVPDWKVINQEYSDRFKNILPVMDLLLTLSPSSAEAERGFSQLKLIKTKLRTNLSDTSLNEQLAIKLLSPSMENFDPDDAIQYWNTSVLRSRRPNFMRDRVQQRKKDKENEDVQEIHEHDSMEAEFEGQGVESEETERDNDSVEVESEGQAVESEETERDNDSVEVESEGQAVESEETEREIDSLEDEFEAQTVESGQIEIETVAESGEVESSTDSEEEEESEVVMERIFEIEREIEKF</sequence>
<evidence type="ECO:0000313" key="3">
    <source>
        <dbReference type="Proteomes" id="UP001186944"/>
    </source>
</evidence>
<feature type="compositionally biased region" description="Basic and acidic residues" evidence="1">
    <location>
        <begin position="709"/>
        <end position="735"/>
    </location>
</feature>
<comment type="caution">
    <text evidence="2">The sequence shown here is derived from an EMBL/GenBank/DDBJ whole genome shotgun (WGS) entry which is preliminary data.</text>
</comment>
<dbReference type="EMBL" id="VSWD01000004">
    <property type="protein sequence ID" value="KAK3104991.1"/>
    <property type="molecule type" value="Genomic_DNA"/>
</dbReference>
<dbReference type="PANTHER" id="PTHR46880">
    <property type="entry name" value="RAS-ASSOCIATING DOMAIN-CONTAINING PROTEIN"/>
    <property type="match status" value="1"/>
</dbReference>
<protein>
    <recommendedName>
        <fullName evidence="4">Zinc finger protein 862</fullName>
    </recommendedName>
</protein>
<gene>
    <name evidence="2" type="ORF">FSP39_014808</name>
</gene>
<name>A0AA89C863_PINIB</name>
<dbReference type="SUPFAM" id="SSF53098">
    <property type="entry name" value="Ribonuclease H-like"/>
    <property type="match status" value="1"/>
</dbReference>
<feature type="compositionally biased region" description="Acidic residues" evidence="1">
    <location>
        <begin position="745"/>
        <end position="803"/>
    </location>
</feature>
<accession>A0AA89C863</accession>
<dbReference type="Proteomes" id="UP001186944">
    <property type="component" value="Unassembled WGS sequence"/>
</dbReference>
<reference evidence="2" key="1">
    <citation type="submission" date="2019-08" db="EMBL/GenBank/DDBJ databases">
        <title>The improved chromosome-level genome for the pearl oyster Pinctada fucata martensii using PacBio sequencing and Hi-C.</title>
        <authorList>
            <person name="Zheng Z."/>
        </authorList>
    </citation>
    <scope>NUCLEOTIDE SEQUENCE</scope>
    <source>
        <strain evidence="2">ZZ-2019</strain>
        <tissue evidence="2">Adductor muscle</tissue>
    </source>
</reference>
<proteinExistence type="predicted"/>
<dbReference type="AlphaFoldDB" id="A0AA89C863"/>
<dbReference type="PANTHER" id="PTHR46880:SF9">
    <property type="entry name" value="ZINC FINGER PROTEIN 862"/>
    <property type="match status" value="1"/>
</dbReference>
<dbReference type="InterPro" id="IPR012337">
    <property type="entry name" value="RNaseH-like_sf"/>
</dbReference>
<feature type="region of interest" description="Disordered" evidence="1">
    <location>
        <begin position="708"/>
        <end position="837"/>
    </location>
</feature>